<dbReference type="PANTHER" id="PTHR47706">
    <property type="entry name" value="NMRA-LIKE FAMILY PROTEIN"/>
    <property type="match status" value="1"/>
</dbReference>
<gene>
    <name evidence="5" type="ORF">ARMOST_14098</name>
</gene>
<dbReference type="SUPFAM" id="SSF51735">
    <property type="entry name" value="NAD(P)-binding Rossmann-fold domains"/>
    <property type="match status" value="1"/>
</dbReference>
<evidence type="ECO:0000259" key="4">
    <source>
        <dbReference type="Pfam" id="PF13460"/>
    </source>
</evidence>
<dbReference type="GO" id="GO:0016491">
    <property type="term" value="F:oxidoreductase activity"/>
    <property type="evidence" value="ECO:0007669"/>
    <property type="project" value="UniProtKB-KW"/>
</dbReference>
<reference evidence="6" key="1">
    <citation type="journal article" date="2017" name="Nat. Ecol. Evol.">
        <title>Genome expansion and lineage-specific genetic innovations in the forest pathogenic fungi Armillaria.</title>
        <authorList>
            <person name="Sipos G."/>
            <person name="Prasanna A.N."/>
            <person name="Walter M.C."/>
            <person name="O'Connor E."/>
            <person name="Balint B."/>
            <person name="Krizsan K."/>
            <person name="Kiss B."/>
            <person name="Hess J."/>
            <person name="Varga T."/>
            <person name="Slot J."/>
            <person name="Riley R."/>
            <person name="Boka B."/>
            <person name="Rigling D."/>
            <person name="Barry K."/>
            <person name="Lee J."/>
            <person name="Mihaltcheva S."/>
            <person name="LaButti K."/>
            <person name="Lipzen A."/>
            <person name="Waldron R."/>
            <person name="Moloney N.M."/>
            <person name="Sperisen C."/>
            <person name="Kredics L."/>
            <person name="Vagvoelgyi C."/>
            <person name="Patrignani A."/>
            <person name="Fitzpatrick D."/>
            <person name="Nagy I."/>
            <person name="Doyle S."/>
            <person name="Anderson J.B."/>
            <person name="Grigoriev I.V."/>
            <person name="Gueldener U."/>
            <person name="Muensterkoetter M."/>
            <person name="Nagy L.G."/>
        </authorList>
    </citation>
    <scope>NUCLEOTIDE SEQUENCE [LARGE SCALE GENOMIC DNA]</scope>
    <source>
        <strain evidence="6">C18/9</strain>
    </source>
</reference>
<keyword evidence="6" id="KW-1185">Reference proteome</keyword>
<keyword evidence="3" id="KW-0560">Oxidoreductase</keyword>
<dbReference type="AlphaFoldDB" id="A0A284RPL5"/>
<accession>A0A284RPL5</accession>
<dbReference type="STRING" id="47428.A0A284RPL5"/>
<sequence>MPFIMPAAVIGTGNLSRRITEQLLVRGAYVVVFASSRKDSSSSQEEIPRGSIIVRLDYRDKRSLISAFTTYGVEIVVSCLHGGALDLQPGIGDAAKQAGVKLFIPNDFGFPLSGYTQSTSVAREGYAQHMTRIGLPTTRVLIGICAEGIPWLVASCSAPGKVSIVGSGNVQASFTSIIDIAGFIGHVLTSYSIAQLANQVFRLEGQSATLHEIAAMYGKEAMQVDSVDDPYATYMQKQIDLGLGRCGHGARNSRMSSEEAELIVGASKAWWPGHVWRNVRGALPGF</sequence>
<evidence type="ECO:0000313" key="6">
    <source>
        <dbReference type="Proteomes" id="UP000219338"/>
    </source>
</evidence>
<proteinExistence type="inferred from homology"/>
<dbReference type="OMA" id="HEIAAMY"/>
<evidence type="ECO:0000256" key="2">
    <source>
        <dbReference type="ARBA" id="ARBA00022857"/>
    </source>
</evidence>
<keyword evidence="2" id="KW-0521">NADP</keyword>
<protein>
    <recommendedName>
        <fullName evidence="4">NAD(P)-binding domain-containing protein</fullName>
    </recommendedName>
</protein>
<organism evidence="5 6">
    <name type="scientific">Armillaria ostoyae</name>
    <name type="common">Armillaria root rot fungus</name>
    <dbReference type="NCBI Taxonomy" id="47428"/>
    <lineage>
        <taxon>Eukaryota</taxon>
        <taxon>Fungi</taxon>
        <taxon>Dikarya</taxon>
        <taxon>Basidiomycota</taxon>
        <taxon>Agaricomycotina</taxon>
        <taxon>Agaricomycetes</taxon>
        <taxon>Agaricomycetidae</taxon>
        <taxon>Agaricales</taxon>
        <taxon>Marasmiineae</taxon>
        <taxon>Physalacriaceae</taxon>
        <taxon>Armillaria</taxon>
    </lineage>
</organism>
<dbReference type="EMBL" id="FUEG01000012">
    <property type="protein sequence ID" value="SJL10706.1"/>
    <property type="molecule type" value="Genomic_DNA"/>
</dbReference>
<feature type="domain" description="NAD(P)-binding" evidence="4">
    <location>
        <begin position="11"/>
        <end position="104"/>
    </location>
</feature>
<dbReference type="Gene3D" id="3.40.50.720">
    <property type="entry name" value="NAD(P)-binding Rossmann-like Domain"/>
    <property type="match status" value="1"/>
</dbReference>
<evidence type="ECO:0000313" key="5">
    <source>
        <dbReference type="EMBL" id="SJL10706.1"/>
    </source>
</evidence>
<dbReference type="Pfam" id="PF13460">
    <property type="entry name" value="NAD_binding_10"/>
    <property type="match status" value="1"/>
</dbReference>
<dbReference type="InterPro" id="IPR051609">
    <property type="entry name" value="NmrA/Isoflavone_reductase-like"/>
</dbReference>
<dbReference type="OrthoDB" id="5283654at2759"/>
<name>A0A284RPL5_ARMOS</name>
<dbReference type="InterPro" id="IPR036291">
    <property type="entry name" value="NAD(P)-bd_dom_sf"/>
</dbReference>
<dbReference type="InterPro" id="IPR016040">
    <property type="entry name" value="NAD(P)-bd_dom"/>
</dbReference>
<evidence type="ECO:0000256" key="3">
    <source>
        <dbReference type="ARBA" id="ARBA00023002"/>
    </source>
</evidence>
<comment type="similarity">
    <text evidence="1">Belongs to the NmrA-type oxidoreductase family. Isoflavone reductase subfamily.</text>
</comment>
<evidence type="ECO:0000256" key="1">
    <source>
        <dbReference type="ARBA" id="ARBA00005725"/>
    </source>
</evidence>
<dbReference type="Proteomes" id="UP000219338">
    <property type="component" value="Unassembled WGS sequence"/>
</dbReference>
<dbReference type="PANTHER" id="PTHR47706:SF9">
    <property type="entry name" value="NMRA-LIKE DOMAIN-CONTAINING PROTEIN-RELATED"/>
    <property type="match status" value="1"/>
</dbReference>